<feature type="coiled-coil region" evidence="1">
    <location>
        <begin position="1632"/>
        <end position="1659"/>
    </location>
</feature>
<dbReference type="Gene3D" id="3.40.50.300">
    <property type="entry name" value="P-loop containing nucleotide triphosphate hydrolases"/>
    <property type="match status" value="2"/>
</dbReference>
<dbReference type="CDD" id="cd02440">
    <property type="entry name" value="AdoMet_MTases"/>
    <property type="match status" value="1"/>
</dbReference>
<dbReference type="PANTHER" id="PTHR41313">
    <property type="entry name" value="ADENINE-SPECIFIC METHYLTRANSFERASE"/>
    <property type="match status" value="1"/>
</dbReference>
<dbReference type="InterPro" id="IPR002052">
    <property type="entry name" value="DNA_methylase_N6_adenine_CS"/>
</dbReference>
<dbReference type="InterPro" id="IPR029063">
    <property type="entry name" value="SAM-dependent_MTases_sf"/>
</dbReference>
<keyword evidence="5" id="KW-1185">Reference proteome</keyword>
<dbReference type="Pfam" id="PF04851">
    <property type="entry name" value="ResIII"/>
    <property type="match status" value="1"/>
</dbReference>
<accession>A0ABT7K3F2</accession>
<comment type="caution">
    <text evidence="4">The sequence shown here is derived from an EMBL/GenBank/DDBJ whole genome shotgun (WGS) entry which is preliminary data.</text>
</comment>
<keyword evidence="4" id="KW-0347">Helicase</keyword>
<dbReference type="InterPro" id="IPR027417">
    <property type="entry name" value="P-loop_NTPase"/>
</dbReference>
<dbReference type="InterPro" id="IPR052933">
    <property type="entry name" value="DNA_Protect_Modify"/>
</dbReference>
<reference evidence="4" key="1">
    <citation type="submission" date="2023-06" db="EMBL/GenBank/DDBJ databases">
        <title>Phylogenetic Diversity of Rhizobium strains.</title>
        <authorList>
            <person name="Moura F.T."/>
            <person name="Helene L.C.F."/>
            <person name="Hungria M."/>
        </authorList>
    </citation>
    <scope>NUCLEOTIDE SEQUENCE</scope>
    <source>
        <strain evidence="4">CCGE526</strain>
    </source>
</reference>
<keyword evidence="1" id="KW-0175">Coiled coil</keyword>
<dbReference type="Pfam" id="PF00271">
    <property type="entry name" value="Helicase_C"/>
    <property type="match status" value="1"/>
</dbReference>
<evidence type="ECO:0000259" key="3">
    <source>
        <dbReference type="PROSITE" id="PS51192"/>
    </source>
</evidence>
<protein>
    <submittedName>
        <fullName evidence="4">DEAD/DEAH box helicase family protein</fullName>
    </submittedName>
</protein>
<dbReference type="GO" id="GO:0004386">
    <property type="term" value="F:helicase activity"/>
    <property type="evidence" value="ECO:0007669"/>
    <property type="project" value="UniProtKB-KW"/>
</dbReference>
<feature type="coiled-coil region" evidence="1">
    <location>
        <begin position="1012"/>
        <end position="1039"/>
    </location>
</feature>
<dbReference type="PROSITE" id="PS00092">
    <property type="entry name" value="N6_MTASE"/>
    <property type="match status" value="1"/>
</dbReference>
<dbReference type="InterPro" id="IPR001650">
    <property type="entry name" value="Helicase_C-like"/>
</dbReference>
<dbReference type="SMART" id="SM00487">
    <property type="entry name" value="DEXDc"/>
    <property type="match status" value="1"/>
</dbReference>
<proteinExistence type="predicted"/>
<dbReference type="PROSITE" id="PS51192">
    <property type="entry name" value="HELICASE_ATP_BIND_1"/>
    <property type="match status" value="1"/>
</dbReference>
<dbReference type="InterPro" id="IPR006935">
    <property type="entry name" value="Helicase/UvrB_N"/>
</dbReference>
<gene>
    <name evidence="4" type="ORF">PY649_30065</name>
</gene>
<dbReference type="EMBL" id="JARFYM010000039">
    <property type="protein sequence ID" value="MDL2403140.1"/>
    <property type="molecule type" value="Genomic_DNA"/>
</dbReference>
<evidence type="ECO:0000256" key="1">
    <source>
        <dbReference type="SAM" id="Coils"/>
    </source>
</evidence>
<dbReference type="PANTHER" id="PTHR41313:SF1">
    <property type="entry name" value="DNA METHYLASE ADENINE-SPECIFIC DOMAIN-CONTAINING PROTEIN"/>
    <property type="match status" value="1"/>
</dbReference>
<keyword evidence="4" id="KW-0547">Nucleotide-binding</keyword>
<name>A0ABT7K3F2_9HYPH</name>
<dbReference type="Gene3D" id="3.40.50.150">
    <property type="entry name" value="Vaccinia Virus protein VP39"/>
    <property type="match status" value="1"/>
</dbReference>
<evidence type="ECO:0000256" key="2">
    <source>
        <dbReference type="SAM" id="MobiDB-lite"/>
    </source>
</evidence>
<feature type="region of interest" description="Disordered" evidence="2">
    <location>
        <begin position="33"/>
        <end position="55"/>
    </location>
</feature>
<organism evidence="4 5">
    <name type="scientific">Rhizobium mayense</name>
    <dbReference type="NCBI Taxonomy" id="1312184"/>
    <lineage>
        <taxon>Bacteria</taxon>
        <taxon>Pseudomonadati</taxon>
        <taxon>Pseudomonadota</taxon>
        <taxon>Alphaproteobacteria</taxon>
        <taxon>Hyphomicrobiales</taxon>
        <taxon>Rhizobiaceae</taxon>
        <taxon>Rhizobium/Agrobacterium group</taxon>
        <taxon>Rhizobium</taxon>
    </lineage>
</organism>
<dbReference type="SUPFAM" id="SSF52540">
    <property type="entry name" value="P-loop containing nucleoside triphosphate hydrolases"/>
    <property type="match status" value="2"/>
</dbReference>
<sequence>MSNDPLTLDIFAGRALSSGIGIGVTAFGGFAANDDDPDPTTPAPSPARALPPAMQKAQRKQEAHANFYLDDGDRGLAATWKERGRLSIAAILTAAEIERQDRPATRDAQVRLIRFTGFGSSELANGMFRRPGEAAFRHGWEDLARSLEDSVTESDYVSLARCTQYAHFTPEFIVRAIWTGLQRLGWRGGRVLEPGIGTGLFPALMPVGYRDISYVTGLELDPVTARIARLLQPKARIINGDFARTDLNVIYDLAIGNPPFSDRTVRSDRRYRSLGLRLHDYFIARSIDLLKPGGLAAFVTSTGTMDKADSTCRDHIATAADLIGAIRLPEGSLRREAGTDVVVDVLFFRKRKAGEPPLDLAWLEFAEVRAATAEEGPIRVNRWFARHPDSVLGTHALTSGPFGETYTCLPRAGENVEAALDAAVRRLPEDIYDGEPTEIDVDLEDELAEILEFKPDSNRVREGSYFIDSRHGLMQIIEGAPIVVQVRRGRGADGIPEKHVRIIKKLIPVRDAVREVLKAQELDRPWRDCQVRLRIAWSSFVRDFGPINHTMVSISEDEETGEVRETHRRPNLAPFLDDPDCWLVASIEDYDLETDTARPGPIFSERVIAPPAPPVITSAADALAVVLNDRGHVDLEHIAELLHCDTDAVPDALGGAIFRDPADGSWQTSDAYLSGAVRTKLAAAATAAELDPAYRRNVGALQGVQPADLRPSDITARLGAPWIPAADIVAFVYQTMGAEIRIHHMPELGSWTVEARQLGWTAAGTSEWGTDRRHAGELLADALNSRVPQIFDVFKDGDGERRVLNVVDTEAARDKLQKIKTAFQNWVWTDPDRTDRLARVYNDRFNNIAPRRFDGSHLVLPGASGAFVLYGHQKRGIWRIIASGSTYLAHAVGAGKTMTMAAAIMEQRRLGLVSKAMLVVPGHCLAQAAREFLALYPNARILVADETNFSKDKRARFLSRAATATWDAIIITHSAFRFIAVPSSFEQQMIQDELELYEELLTKVDSEDRVSRKRLERLKEGLKERLEALSTRKDDLLTISEIGVDQIIVDEAQEFRKLSFATNMSTLKGIDPNGSQRAWDLYVKSRFIETKNPGRSLILASGTPITNTLGEMFSVQRLLGHAALAERGLHEFDAWASTFGDTTTELEIQPSGKYKPVSRFASFVNVPELIAMFRSFADVVMPEDLREYVKVPDISTGRRQILTAKPTQAFKNYQAILDARIKAIEMREGPAQPGDDILLSVITDGRHAAIDLRLVDADNDNEPDNKLNLLVQNAFRIWQETSQSTFVRPDGNSFELPGAAQMIFSDLGTINVEKSRGFSAYRWIRDELVRMGVPASEIAFMQDYKKTDAKQRLFADVRAGKVRFLIGSSDTMGTGVNAQLRLKALHHLDVPWLPSQIEQREGRIVRQGNQHDEVDIFAYATQGSLDASMWQNNERKARFIAAALSGDTSIRRLEDLGEGAANQFAMAKAIASGDERLMQKAGLEADIARLERLRAAHEDDQYAVRRQIRDAEREIETSTRRVLEIGTDLKRLVPTAGEAFAMTVVGKPYDERKLAGRALMKEILTLVQLQQEGEVQIAAIGGFDLIYSGERFGRGDGYCYTTLLQRTNAAQEIDLAVTVTPLGAVSRLEHALDGFDQEQAHYRQRLQDAERRLASYRTREGGMFAFGDELDDKRSQLRDVNEALATAAATEPAEAA</sequence>
<evidence type="ECO:0000313" key="5">
    <source>
        <dbReference type="Proteomes" id="UP001172645"/>
    </source>
</evidence>
<keyword evidence="4" id="KW-0378">Hydrolase</keyword>
<dbReference type="SUPFAM" id="SSF53335">
    <property type="entry name" value="S-adenosyl-L-methionine-dependent methyltransferases"/>
    <property type="match status" value="1"/>
</dbReference>
<dbReference type="RefSeq" id="WP_285872555.1">
    <property type="nucleotide sequence ID" value="NZ_JARFYM010000039.1"/>
</dbReference>
<dbReference type="PRINTS" id="PR00507">
    <property type="entry name" value="N12N6MTFRASE"/>
</dbReference>
<keyword evidence="4" id="KW-0067">ATP-binding</keyword>
<evidence type="ECO:0000313" key="4">
    <source>
        <dbReference type="EMBL" id="MDL2403140.1"/>
    </source>
</evidence>
<dbReference type="Proteomes" id="UP001172645">
    <property type="component" value="Unassembled WGS sequence"/>
</dbReference>
<dbReference type="InterPro" id="IPR014001">
    <property type="entry name" value="Helicase_ATP-bd"/>
</dbReference>
<feature type="domain" description="Helicase ATP-binding" evidence="3">
    <location>
        <begin position="877"/>
        <end position="1122"/>
    </location>
</feature>